<gene>
    <name evidence="1" type="ORF">A9Q75_09965</name>
</gene>
<evidence type="ECO:0000313" key="2">
    <source>
        <dbReference type="Proteomes" id="UP000243053"/>
    </source>
</evidence>
<dbReference type="EMBL" id="MAAF01000058">
    <property type="protein sequence ID" value="OUR80655.1"/>
    <property type="molecule type" value="Genomic_DNA"/>
</dbReference>
<name>A0A1Y5EI72_COLPS</name>
<dbReference type="AlphaFoldDB" id="A0A1Y5EI72"/>
<dbReference type="Proteomes" id="UP000243053">
    <property type="component" value="Unassembled WGS sequence"/>
</dbReference>
<proteinExistence type="predicted"/>
<organism evidence="1 2">
    <name type="scientific">Colwellia psychrerythraea</name>
    <name type="common">Vibrio psychroerythus</name>
    <dbReference type="NCBI Taxonomy" id="28229"/>
    <lineage>
        <taxon>Bacteria</taxon>
        <taxon>Pseudomonadati</taxon>
        <taxon>Pseudomonadota</taxon>
        <taxon>Gammaproteobacteria</taxon>
        <taxon>Alteromonadales</taxon>
        <taxon>Colwelliaceae</taxon>
        <taxon>Colwellia</taxon>
    </lineage>
</organism>
<reference evidence="2" key="1">
    <citation type="journal article" date="2017" name="Proc. Natl. Acad. Sci. U.S.A.">
        <title>Simulation of Deepwater Horizon oil plume reveals substrate specialization within a complex community of hydrocarbon degraders.</title>
        <authorList>
            <person name="Hu P."/>
            <person name="Dubinsky E.A."/>
            <person name="Probst A.J."/>
            <person name="Wang J."/>
            <person name="Sieber C.M.K."/>
            <person name="Tom L.M."/>
            <person name="Gardinali P."/>
            <person name="Banfield J.F."/>
            <person name="Atlas R.M."/>
            <person name="Andersen G.L."/>
        </authorList>
    </citation>
    <scope>NUCLEOTIDE SEQUENCE [LARGE SCALE GENOMIC DNA]</scope>
</reference>
<protein>
    <submittedName>
        <fullName evidence="1">Uncharacterized protein</fullName>
    </submittedName>
</protein>
<evidence type="ECO:0000313" key="1">
    <source>
        <dbReference type="EMBL" id="OUR80655.1"/>
    </source>
</evidence>
<comment type="caution">
    <text evidence="1">The sequence shown here is derived from an EMBL/GenBank/DDBJ whole genome shotgun (WGS) entry which is preliminary data.</text>
</comment>
<sequence>MKKLYQSTRLLILLILLIIISNKTFAEDVVDITIIDVAPVLFEELDQIRGLGGVADVTNNANLGAVLTNNGVSNSVTGYNIIDQGSFNDASGVFSIIQNTGNNVIIQDSTIITITITPE</sequence>
<accession>A0A1Y5EI72</accession>